<keyword evidence="1" id="KW-0472">Membrane</keyword>
<dbReference type="PANTHER" id="PTHR35342">
    <property type="entry name" value="TRICARBOXYLIC TRANSPORT PROTEIN"/>
    <property type="match status" value="1"/>
</dbReference>
<dbReference type="EMBL" id="JAGIOD010000001">
    <property type="protein sequence ID" value="MBP2381190.1"/>
    <property type="molecule type" value="Genomic_DNA"/>
</dbReference>
<evidence type="ECO:0000256" key="1">
    <source>
        <dbReference type="SAM" id="Phobius"/>
    </source>
</evidence>
<feature type="transmembrane region" description="Helical" evidence="1">
    <location>
        <begin position="104"/>
        <end position="124"/>
    </location>
</feature>
<reference evidence="2 3" key="1">
    <citation type="submission" date="2021-03" db="EMBL/GenBank/DDBJ databases">
        <title>Sequencing the genomes of 1000 actinobacteria strains.</title>
        <authorList>
            <person name="Klenk H.-P."/>
        </authorList>
    </citation>
    <scope>NUCLEOTIDE SEQUENCE [LARGE SCALE GENOMIC DNA]</scope>
    <source>
        <strain evidence="2 3">DSM 14566</strain>
    </source>
</reference>
<organism evidence="2 3">
    <name type="scientific">Brachybacterium sacelli</name>
    <dbReference type="NCBI Taxonomy" id="173364"/>
    <lineage>
        <taxon>Bacteria</taxon>
        <taxon>Bacillati</taxon>
        <taxon>Actinomycetota</taxon>
        <taxon>Actinomycetes</taxon>
        <taxon>Micrococcales</taxon>
        <taxon>Dermabacteraceae</taxon>
        <taxon>Brachybacterium</taxon>
    </lineage>
</organism>
<gene>
    <name evidence="2" type="ORF">JOF43_001147</name>
</gene>
<accession>A0ABS4WYB1</accession>
<dbReference type="PANTHER" id="PTHR35342:SF5">
    <property type="entry name" value="TRICARBOXYLIC TRANSPORT PROTEIN"/>
    <property type="match status" value="1"/>
</dbReference>
<dbReference type="Proteomes" id="UP001519290">
    <property type="component" value="Unassembled WGS sequence"/>
</dbReference>
<keyword evidence="1" id="KW-0812">Transmembrane</keyword>
<comment type="caution">
    <text evidence="2">The sequence shown here is derived from an EMBL/GenBank/DDBJ whole genome shotgun (WGS) entry which is preliminary data.</text>
</comment>
<evidence type="ECO:0000313" key="3">
    <source>
        <dbReference type="Proteomes" id="UP001519290"/>
    </source>
</evidence>
<proteinExistence type="predicted"/>
<keyword evidence="1" id="KW-1133">Transmembrane helix</keyword>
<sequence length="140" mass="15058">MELEVAATQHRVVPHLQLPVPLDQRFQSQHVPDGAVQRGVPGHLLLEQDAHVIDLHDGLPVDALRQFGMPMAPLLIGVILGPLAETELRRALAVSEGDPSILVSSPITLIVYVLLAGIVVVSVIQHLRHRRAARQAAAAG</sequence>
<name>A0ABS4WYB1_9MICO</name>
<protein>
    <submittedName>
        <fullName evidence="2">Uncharacterized protein</fullName>
    </submittedName>
</protein>
<keyword evidence="3" id="KW-1185">Reference proteome</keyword>
<evidence type="ECO:0000313" key="2">
    <source>
        <dbReference type="EMBL" id="MBP2381190.1"/>
    </source>
</evidence>